<evidence type="ECO:0000313" key="2">
    <source>
        <dbReference type="Proteomes" id="UP000054632"/>
    </source>
</evidence>
<comment type="caution">
    <text evidence="1">The sequence shown here is derived from an EMBL/GenBank/DDBJ whole genome shotgun (WGS) entry which is preliminary data.</text>
</comment>
<accession>A0A0V1DS94</accession>
<name>A0A0V1DS94_TRIPS</name>
<gene>
    <name evidence="1" type="ORF">T4A_6548</name>
</gene>
<evidence type="ECO:0000313" key="1">
    <source>
        <dbReference type="EMBL" id="KRY64455.1"/>
    </source>
</evidence>
<dbReference type="InterPro" id="IPR043502">
    <property type="entry name" value="DNA/RNA_pol_sf"/>
</dbReference>
<proteinExistence type="predicted"/>
<reference evidence="1 2" key="1">
    <citation type="submission" date="2015-01" db="EMBL/GenBank/DDBJ databases">
        <title>Evolution of Trichinella species and genotypes.</title>
        <authorList>
            <person name="Korhonen P.K."/>
            <person name="Edoardo P."/>
            <person name="Giuseppe L.R."/>
            <person name="Gasser R.B."/>
        </authorList>
    </citation>
    <scope>NUCLEOTIDE SEQUENCE [LARGE SCALE GENOMIC DNA]</scope>
    <source>
        <strain evidence="1">ISS13</strain>
    </source>
</reference>
<evidence type="ECO:0008006" key="3">
    <source>
        <dbReference type="Google" id="ProtNLM"/>
    </source>
</evidence>
<dbReference type="Proteomes" id="UP000054632">
    <property type="component" value="Unassembled WGS sequence"/>
</dbReference>
<dbReference type="EMBL" id="JYDR01000402">
    <property type="protein sequence ID" value="KRY64455.1"/>
    <property type="molecule type" value="Genomic_DNA"/>
</dbReference>
<organism evidence="1 2">
    <name type="scientific">Trichinella pseudospiralis</name>
    <name type="common">Parasitic roundworm</name>
    <dbReference type="NCBI Taxonomy" id="6337"/>
    <lineage>
        <taxon>Eukaryota</taxon>
        <taxon>Metazoa</taxon>
        <taxon>Ecdysozoa</taxon>
        <taxon>Nematoda</taxon>
        <taxon>Enoplea</taxon>
        <taxon>Dorylaimia</taxon>
        <taxon>Trichinellida</taxon>
        <taxon>Trichinellidae</taxon>
        <taxon>Trichinella</taxon>
    </lineage>
</organism>
<dbReference type="InterPro" id="IPR043128">
    <property type="entry name" value="Rev_trsase/Diguanyl_cyclase"/>
</dbReference>
<feature type="non-terminal residue" evidence="1">
    <location>
        <position position="78"/>
    </location>
</feature>
<dbReference type="Gene3D" id="3.10.10.10">
    <property type="entry name" value="HIV Type 1 Reverse Transcriptase, subunit A, domain 1"/>
    <property type="match status" value="1"/>
</dbReference>
<protein>
    <recommendedName>
        <fullName evidence="3">Reverse transcriptase domain-containing protein</fullName>
    </recommendedName>
</protein>
<sequence length="78" mass="8848">MPFSYPISRAEDLYQALRFGKTFTKLDLTKAYLQVELDAESKKFWLSIHIIRPSGVPSALAIFLKVMDTMLARIANVA</sequence>
<dbReference type="Gene3D" id="3.30.70.270">
    <property type="match status" value="1"/>
</dbReference>
<dbReference type="AlphaFoldDB" id="A0A0V1DS94"/>
<dbReference type="SUPFAM" id="SSF56672">
    <property type="entry name" value="DNA/RNA polymerases"/>
    <property type="match status" value="1"/>
</dbReference>